<keyword evidence="2" id="KW-1185">Reference proteome</keyword>
<dbReference type="Proteomes" id="UP001461498">
    <property type="component" value="Unassembled WGS sequence"/>
</dbReference>
<evidence type="ECO:0000313" key="1">
    <source>
        <dbReference type="EMBL" id="KAK9502331.1"/>
    </source>
</evidence>
<organism evidence="1 2">
    <name type="scientific">Rhynocoris fuscipes</name>
    <dbReference type="NCBI Taxonomy" id="488301"/>
    <lineage>
        <taxon>Eukaryota</taxon>
        <taxon>Metazoa</taxon>
        <taxon>Ecdysozoa</taxon>
        <taxon>Arthropoda</taxon>
        <taxon>Hexapoda</taxon>
        <taxon>Insecta</taxon>
        <taxon>Pterygota</taxon>
        <taxon>Neoptera</taxon>
        <taxon>Paraneoptera</taxon>
        <taxon>Hemiptera</taxon>
        <taxon>Heteroptera</taxon>
        <taxon>Panheteroptera</taxon>
        <taxon>Cimicomorpha</taxon>
        <taxon>Reduviidae</taxon>
        <taxon>Harpactorinae</taxon>
        <taxon>Harpactorini</taxon>
        <taxon>Rhynocoris</taxon>
    </lineage>
</organism>
<dbReference type="EMBL" id="JAPXFL010000008">
    <property type="protein sequence ID" value="KAK9502331.1"/>
    <property type="molecule type" value="Genomic_DNA"/>
</dbReference>
<dbReference type="AlphaFoldDB" id="A0AAW1CV68"/>
<gene>
    <name evidence="1" type="ORF">O3M35_011124</name>
</gene>
<reference evidence="1 2" key="1">
    <citation type="submission" date="2022-12" db="EMBL/GenBank/DDBJ databases">
        <title>Chromosome-level genome assembly of true bugs.</title>
        <authorList>
            <person name="Ma L."/>
            <person name="Li H."/>
        </authorList>
    </citation>
    <scope>NUCLEOTIDE SEQUENCE [LARGE SCALE GENOMIC DNA]</scope>
    <source>
        <strain evidence="1">Lab_2022b</strain>
    </source>
</reference>
<evidence type="ECO:0008006" key="3">
    <source>
        <dbReference type="Google" id="ProtNLM"/>
    </source>
</evidence>
<name>A0AAW1CV68_9HEMI</name>
<protein>
    <recommendedName>
        <fullName evidence="3">Maturase K</fullName>
    </recommendedName>
</protein>
<sequence length="129" mass="15287">MDNSRLPKIVLDRLKYLDENGIKIKYNWYTAFKSRLLITNSTDFLTILDRRKRKEENKNIIERTKNHFISVDIDSVCNSHFNPLYREISSLGPVEPYLTIRGCISRKRLISHSEWTDRHTDVGLKTTFL</sequence>
<accession>A0AAW1CV68</accession>
<evidence type="ECO:0000313" key="2">
    <source>
        <dbReference type="Proteomes" id="UP001461498"/>
    </source>
</evidence>
<comment type="caution">
    <text evidence="1">The sequence shown here is derived from an EMBL/GenBank/DDBJ whole genome shotgun (WGS) entry which is preliminary data.</text>
</comment>
<proteinExistence type="predicted"/>